<accession>W9Y5T1</accession>
<gene>
    <name evidence="6" type="ORF">A1O1_04785</name>
</gene>
<evidence type="ECO:0008006" key="8">
    <source>
        <dbReference type="Google" id="ProtNLM"/>
    </source>
</evidence>
<dbReference type="SUPFAM" id="SSF53335">
    <property type="entry name" value="S-adenosyl-L-methionine-dependent methyltransferases"/>
    <property type="match status" value="1"/>
</dbReference>
<evidence type="ECO:0000256" key="3">
    <source>
        <dbReference type="ARBA" id="ARBA00022691"/>
    </source>
</evidence>
<reference evidence="6 7" key="1">
    <citation type="submission" date="2013-03" db="EMBL/GenBank/DDBJ databases">
        <title>The Genome Sequence of Capronia coronata CBS 617.96.</title>
        <authorList>
            <consortium name="The Broad Institute Genomics Platform"/>
            <person name="Cuomo C."/>
            <person name="de Hoog S."/>
            <person name="Gorbushina A."/>
            <person name="Walker B."/>
            <person name="Young S.K."/>
            <person name="Zeng Q."/>
            <person name="Gargeya S."/>
            <person name="Fitzgerald M."/>
            <person name="Haas B."/>
            <person name="Abouelleil A."/>
            <person name="Allen A.W."/>
            <person name="Alvarado L."/>
            <person name="Arachchi H.M."/>
            <person name="Berlin A.M."/>
            <person name="Chapman S.B."/>
            <person name="Gainer-Dewar J."/>
            <person name="Goldberg J."/>
            <person name="Griggs A."/>
            <person name="Gujja S."/>
            <person name="Hansen M."/>
            <person name="Howarth C."/>
            <person name="Imamovic A."/>
            <person name="Ireland A."/>
            <person name="Larimer J."/>
            <person name="McCowan C."/>
            <person name="Murphy C."/>
            <person name="Pearson M."/>
            <person name="Poon T.W."/>
            <person name="Priest M."/>
            <person name="Roberts A."/>
            <person name="Saif S."/>
            <person name="Shea T."/>
            <person name="Sisk P."/>
            <person name="Sykes S."/>
            <person name="Wortman J."/>
            <person name="Nusbaum C."/>
            <person name="Birren B."/>
        </authorList>
    </citation>
    <scope>NUCLEOTIDE SEQUENCE [LARGE SCALE GENOMIC DNA]</scope>
    <source>
        <strain evidence="6 7">CBS 617.96</strain>
    </source>
</reference>
<feature type="region of interest" description="Disordered" evidence="5">
    <location>
        <begin position="240"/>
        <end position="267"/>
    </location>
</feature>
<comment type="caution">
    <text evidence="6">The sequence shown here is derived from an EMBL/GenBank/DDBJ whole genome shotgun (WGS) entry which is preliminary data.</text>
</comment>
<dbReference type="GeneID" id="19159663"/>
<protein>
    <recommendedName>
        <fullName evidence="8">Methyltransferase domain-containing protein</fullName>
    </recommendedName>
</protein>
<proteinExistence type="inferred from homology"/>
<sequence length="407" mass="45134">MSTQPSLAAAAAASSSSSQPTTSTRIELYQPTLKTVPAAISALLAEYSGIPPEAQKAHITAVRDRAYATHPYPCLGRWRFLELDLASHPLYHGEILAALAKRRLQPETKAHVVVDVTDTDNNNINDWIFLDLGCCLGQDLRKLIYDGADIRRLYGADLTPAFVEIGYALFRDEDRFPRAQHFITPADVFDFSEDSELSRRCDGRVGILHCCAVFHLFGLELQKVVARRCLKLVDRGKKEATEKKTEEKPTTTTTTTTTTTSTSTSSGISDKRVLICGAQTANVRAGEYPRGRAGADGQVRYRFRHNEQSWREMWEGVIGQDEGWRERIVKIDVHAVLEERMFGDETQASSTGDGTGTGSGSGTGADSGMRAVPPPGKESEMINSQRQIGSVEEGFRWMKWWVWIEFA</sequence>
<evidence type="ECO:0000256" key="5">
    <source>
        <dbReference type="SAM" id="MobiDB-lite"/>
    </source>
</evidence>
<feature type="region of interest" description="Disordered" evidence="5">
    <location>
        <begin position="1"/>
        <end position="24"/>
    </location>
</feature>
<dbReference type="Proteomes" id="UP000019484">
    <property type="component" value="Unassembled WGS sequence"/>
</dbReference>
<dbReference type="eggNOG" id="ENOG502QXW1">
    <property type="taxonomic scope" value="Eukaryota"/>
</dbReference>
<keyword evidence="7" id="KW-1185">Reference proteome</keyword>
<dbReference type="HOGENOM" id="CLU_051542_0_1_1"/>
<feature type="compositionally biased region" description="Gly residues" evidence="5">
    <location>
        <begin position="353"/>
        <end position="365"/>
    </location>
</feature>
<dbReference type="EMBL" id="AMWN01000004">
    <property type="protein sequence ID" value="EXJ87858.1"/>
    <property type="molecule type" value="Genomic_DNA"/>
</dbReference>
<dbReference type="PANTHER" id="PTHR35897">
    <property type="entry name" value="METHYLTRANSFERASE AUSD"/>
    <property type="match status" value="1"/>
</dbReference>
<evidence type="ECO:0000313" key="6">
    <source>
        <dbReference type="EMBL" id="EXJ87858.1"/>
    </source>
</evidence>
<organism evidence="6 7">
    <name type="scientific">Capronia coronata CBS 617.96</name>
    <dbReference type="NCBI Taxonomy" id="1182541"/>
    <lineage>
        <taxon>Eukaryota</taxon>
        <taxon>Fungi</taxon>
        <taxon>Dikarya</taxon>
        <taxon>Ascomycota</taxon>
        <taxon>Pezizomycotina</taxon>
        <taxon>Eurotiomycetes</taxon>
        <taxon>Chaetothyriomycetidae</taxon>
        <taxon>Chaetothyriales</taxon>
        <taxon>Herpotrichiellaceae</taxon>
        <taxon>Capronia</taxon>
    </lineage>
</organism>
<feature type="compositionally biased region" description="Basic and acidic residues" evidence="5">
    <location>
        <begin position="240"/>
        <end position="249"/>
    </location>
</feature>
<dbReference type="STRING" id="1182541.W9Y5T1"/>
<dbReference type="GO" id="GO:0016740">
    <property type="term" value="F:transferase activity"/>
    <property type="evidence" value="ECO:0007669"/>
    <property type="project" value="UniProtKB-KW"/>
</dbReference>
<dbReference type="InterPro" id="IPR051654">
    <property type="entry name" value="Meroterpenoid_MTases"/>
</dbReference>
<keyword evidence="3" id="KW-0949">S-adenosyl-L-methionine</keyword>
<evidence type="ECO:0000313" key="7">
    <source>
        <dbReference type="Proteomes" id="UP000019484"/>
    </source>
</evidence>
<feature type="compositionally biased region" description="Low complexity" evidence="5">
    <location>
        <begin position="250"/>
        <end position="266"/>
    </location>
</feature>
<evidence type="ECO:0000256" key="1">
    <source>
        <dbReference type="ARBA" id="ARBA00005179"/>
    </source>
</evidence>
<comment type="similarity">
    <text evidence="4">Belongs to the class I-like SAM-binding methyltransferase superfamily.</text>
</comment>
<keyword evidence="2" id="KW-0808">Transferase</keyword>
<dbReference type="PANTHER" id="PTHR35897:SF1">
    <property type="entry name" value="METHYLTRANSFERASE AUSD"/>
    <property type="match status" value="1"/>
</dbReference>
<dbReference type="AlphaFoldDB" id="W9Y5T1"/>
<dbReference type="RefSeq" id="XP_007723864.1">
    <property type="nucleotide sequence ID" value="XM_007725674.1"/>
</dbReference>
<dbReference type="InterPro" id="IPR029063">
    <property type="entry name" value="SAM-dependent_MTases_sf"/>
</dbReference>
<feature type="region of interest" description="Disordered" evidence="5">
    <location>
        <begin position="342"/>
        <end position="385"/>
    </location>
</feature>
<name>W9Y5T1_9EURO</name>
<dbReference type="OrthoDB" id="2094832at2759"/>
<comment type="pathway">
    <text evidence="1">Secondary metabolite biosynthesis.</text>
</comment>
<evidence type="ECO:0000256" key="2">
    <source>
        <dbReference type="ARBA" id="ARBA00022679"/>
    </source>
</evidence>
<evidence type="ECO:0000256" key="4">
    <source>
        <dbReference type="ARBA" id="ARBA00038314"/>
    </source>
</evidence>